<proteinExistence type="predicted"/>
<evidence type="ECO:0000256" key="1">
    <source>
        <dbReference type="SAM" id="Coils"/>
    </source>
</evidence>
<dbReference type="Pfam" id="PF13565">
    <property type="entry name" value="HTH_32"/>
    <property type="match status" value="1"/>
</dbReference>
<dbReference type="NCBIfam" id="NF033545">
    <property type="entry name" value="transpos_IS630"/>
    <property type="match status" value="1"/>
</dbReference>
<name>A0A552DS88_MICAE</name>
<accession>A0A552DS88</accession>
<dbReference type="EMBL" id="SFBK01000135">
    <property type="protein sequence ID" value="TRU25108.1"/>
    <property type="molecule type" value="Genomic_DNA"/>
</dbReference>
<dbReference type="Proteomes" id="UP000320551">
    <property type="component" value="Unassembled WGS sequence"/>
</dbReference>
<dbReference type="InterPro" id="IPR009057">
    <property type="entry name" value="Homeodomain-like_sf"/>
</dbReference>
<evidence type="ECO:0000313" key="4">
    <source>
        <dbReference type="Proteomes" id="UP000320551"/>
    </source>
</evidence>
<keyword evidence="1" id="KW-0175">Coiled coil</keyword>
<reference evidence="3 4" key="1">
    <citation type="submission" date="2019-01" db="EMBL/GenBank/DDBJ databases">
        <title>Coherence of Microcystis species and biogeography revealed through population genomics.</title>
        <authorList>
            <person name="Perez-Carrascal O.M."/>
            <person name="Terrat Y."/>
            <person name="Giani A."/>
            <person name="Fortin N."/>
            <person name="Tromas N."/>
            <person name="Shapiro B.J."/>
        </authorList>
    </citation>
    <scope>NUCLEOTIDE SEQUENCE [LARGE SCALE GENOMIC DNA]</scope>
    <source>
        <strain evidence="3">Ma_QC_B_20070730_S2</strain>
    </source>
</reference>
<protein>
    <submittedName>
        <fullName evidence="3">IS630 family transposase</fullName>
    </submittedName>
</protein>
<dbReference type="InterPro" id="IPR038717">
    <property type="entry name" value="Tc1-like_DDE_dom"/>
</dbReference>
<evidence type="ECO:0000259" key="2">
    <source>
        <dbReference type="Pfam" id="PF13358"/>
    </source>
</evidence>
<dbReference type="AlphaFoldDB" id="A0A552DS88"/>
<dbReference type="InterPro" id="IPR047655">
    <property type="entry name" value="Transpos_IS630-like"/>
</dbReference>
<dbReference type="SUPFAM" id="SSF46689">
    <property type="entry name" value="Homeodomain-like"/>
    <property type="match status" value="1"/>
</dbReference>
<evidence type="ECO:0000313" key="3">
    <source>
        <dbReference type="EMBL" id="TRU25108.1"/>
    </source>
</evidence>
<feature type="domain" description="Tc1-like transposase DDE" evidence="2">
    <location>
        <begin position="192"/>
        <end position="343"/>
    </location>
</feature>
<sequence>MGRGRRDKVNLTEEQRENLEQISRNGYAPAKKILHARILLMCDEGEQAKRKWTDEEIAEALEVHRNTVGRIRQRFLQKGEKPALERKLRKTPPTPAKVDGAAAAQIIALCCSEPPSGRAEWTIRLLTSELKQRQIITEISSPTVWRTPKKNQLRPWKTQRYCIPEQDLARFVAQMEVVLDLYGTQPSEEEPLIAMDEASKQLLGEVYPPIPMQPGQDKKEDYHYSREGVQALFMFFDPHRGWRRVSNRDSRTRIDWAEEIRQLLDVDYPKARKVKLVCDNLNTHNIASLYEAFPAPVAHRLARRLEIYYTPRNGSWLNVAETELSVLSRQCLDRRISSKEELKREIETWQKERNQTASTVIWTFTTSDARVKLKHLYPVFEEEESGESIAPN</sequence>
<comment type="caution">
    <text evidence="3">The sequence shown here is derived from an EMBL/GenBank/DDBJ whole genome shotgun (WGS) entry which is preliminary data.</text>
</comment>
<dbReference type="Pfam" id="PF13358">
    <property type="entry name" value="DDE_3"/>
    <property type="match status" value="1"/>
</dbReference>
<gene>
    <name evidence="3" type="ORF">EWV80_10245</name>
</gene>
<feature type="coiled-coil region" evidence="1">
    <location>
        <begin position="332"/>
        <end position="359"/>
    </location>
</feature>
<organism evidence="3 4">
    <name type="scientific">Microcystis aeruginosa Ma_QC_B_20070730_S2</name>
    <dbReference type="NCBI Taxonomy" id="2486256"/>
    <lineage>
        <taxon>Bacteria</taxon>
        <taxon>Bacillati</taxon>
        <taxon>Cyanobacteriota</taxon>
        <taxon>Cyanophyceae</taxon>
        <taxon>Oscillatoriophycideae</taxon>
        <taxon>Chroococcales</taxon>
        <taxon>Microcystaceae</taxon>
        <taxon>Microcystis</taxon>
    </lineage>
</organism>